<dbReference type="Proteomes" id="UP000321245">
    <property type="component" value="Unassembled WGS sequence"/>
</dbReference>
<dbReference type="EMBL" id="BJXC01000002">
    <property type="protein sequence ID" value="GEM50599.1"/>
    <property type="molecule type" value="Genomic_DNA"/>
</dbReference>
<comment type="caution">
    <text evidence="1">The sequence shown here is derived from an EMBL/GenBank/DDBJ whole genome shotgun (WGS) entry which is preliminary data.</text>
</comment>
<dbReference type="SUPFAM" id="SSF48295">
    <property type="entry name" value="TrpR-like"/>
    <property type="match status" value="1"/>
</dbReference>
<gene>
    <name evidence="1" type="ORF">EB1_03890</name>
</gene>
<dbReference type="InterPro" id="IPR010921">
    <property type="entry name" value="Trp_repressor/repl_initiator"/>
</dbReference>
<sequence>MDKKIQIKQPDYKQIFLDILEEKYPNKKEKCSDILNQEPLSVIEIIALNKIIFDTDKENEKSNQKHRSYSKAAIFKILDYQKEHHLNNSQLANHFNLSRNTIAKWKKVFLV</sequence>
<evidence type="ECO:0000313" key="1">
    <source>
        <dbReference type="EMBL" id="GEM50599.1"/>
    </source>
</evidence>
<evidence type="ECO:0000313" key="2">
    <source>
        <dbReference type="Proteomes" id="UP000321245"/>
    </source>
</evidence>
<proteinExistence type="predicted"/>
<keyword evidence="2" id="KW-1185">Reference proteome</keyword>
<dbReference type="OrthoDB" id="1260127at2"/>
<dbReference type="GeneID" id="84648873"/>
<dbReference type="RefSeq" id="WP_019974120.1">
    <property type="nucleotide sequence ID" value="NZ_BJXC01000002.1"/>
</dbReference>
<dbReference type="GO" id="GO:0043565">
    <property type="term" value="F:sequence-specific DNA binding"/>
    <property type="evidence" value="ECO:0007669"/>
    <property type="project" value="InterPro"/>
</dbReference>
<accession>A0A511NCQ0</accession>
<dbReference type="STRING" id="1218108.GCA_000382425_00609"/>
<organism evidence="1 2">
    <name type="scientific">Empedobacter brevis NBRC 14943 = ATCC 43319</name>
    <dbReference type="NCBI Taxonomy" id="1218108"/>
    <lineage>
        <taxon>Bacteria</taxon>
        <taxon>Pseudomonadati</taxon>
        <taxon>Bacteroidota</taxon>
        <taxon>Flavobacteriia</taxon>
        <taxon>Flavobacteriales</taxon>
        <taxon>Weeksellaceae</taxon>
        <taxon>Empedobacter</taxon>
    </lineage>
</organism>
<reference evidence="1 2" key="1">
    <citation type="submission" date="2019-07" db="EMBL/GenBank/DDBJ databases">
        <title>Whole genome shotgun sequence of Empedobacter brevis NBRC 14943.</title>
        <authorList>
            <person name="Hosoyama A."/>
            <person name="Uohara A."/>
            <person name="Ohji S."/>
            <person name="Ichikawa N."/>
        </authorList>
    </citation>
    <scope>NUCLEOTIDE SEQUENCE [LARGE SCALE GENOMIC DNA]</scope>
    <source>
        <strain evidence="1 2">NBRC 14943</strain>
    </source>
</reference>
<dbReference type="AlphaFoldDB" id="A0A511NCQ0"/>
<name>A0A511NCQ0_9FLAO</name>
<evidence type="ECO:0008006" key="3">
    <source>
        <dbReference type="Google" id="ProtNLM"/>
    </source>
</evidence>
<protein>
    <recommendedName>
        <fullName evidence="3">Transposase</fullName>
    </recommendedName>
</protein>